<keyword evidence="4" id="KW-0418">Kinase</keyword>
<sequence>MKIRRTNRGEILRLLATEKANTRVELAKASKLTKMSVSNIIDEFLSNDIVVEGEMIEQKVRGKNPVFLSISPKAPKIIGVLIAREYCSAILCDMNLKIIIEKTVTLSKSTNVDKWLQVIYSLIDDLLEQEKNICGIGVASIGPLDVKKGLILSPPRFYGISKIVITNVLESRYKLPVYLDHQYNSAAKAEKLFGIAEQYSSFMFVGVTDGIGAGIYQRNHLLQSNGLGSELGHMSIDYNGAKCDCSIPGCIENYASTAAIVKEVAKKTGRQISFEECCRESASSGAIDVIVSSAIDKLTLCLTGVVNLLNPELIILGHDGVQIPGRYLSEMEEYINLHKLSGDYNHISVKKSGFGERAQLLGSACNVIDAIFKGNITI</sequence>
<keyword evidence="5" id="KW-1185">Reference proteome</keyword>
<dbReference type="OrthoDB" id="9796533at2"/>
<dbReference type="Gene3D" id="3.30.420.40">
    <property type="match status" value="2"/>
</dbReference>
<dbReference type="Pfam" id="PF00480">
    <property type="entry name" value="ROK"/>
    <property type="match status" value="1"/>
</dbReference>
<evidence type="ECO:0000256" key="3">
    <source>
        <dbReference type="ARBA" id="ARBA00022629"/>
    </source>
</evidence>
<dbReference type="PANTHER" id="PTHR18964">
    <property type="entry name" value="ROK (REPRESSOR, ORF, KINASE) FAMILY"/>
    <property type="match status" value="1"/>
</dbReference>
<dbReference type="CDD" id="cd24059">
    <property type="entry name" value="ASKHA_NBD_ROK_TM1224-like"/>
    <property type="match status" value="1"/>
</dbReference>
<dbReference type="InterPro" id="IPR036390">
    <property type="entry name" value="WH_DNA-bd_sf"/>
</dbReference>
<comment type="function">
    <text evidence="1">Transcriptional repressor of xylose-utilizing enzymes.</text>
</comment>
<dbReference type="InterPro" id="IPR000600">
    <property type="entry name" value="ROK"/>
</dbReference>
<dbReference type="Proteomes" id="UP000295726">
    <property type="component" value="Unassembled WGS sequence"/>
</dbReference>
<keyword evidence="3" id="KW-0859">Xylose metabolism</keyword>
<dbReference type="InterPro" id="IPR043129">
    <property type="entry name" value="ATPase_NBD"/>
</dbReference>
<dbReference type="RefSeq" id="WP_132383717.1">
    <property type="nucleotide sequence ID" value="NZ_DAIQXH010000034.1"/>
</dbReference>
<dbReference type="SUPFAM" id="SSF53067">
    <property type="entry name" value="Actin-like ATPase domain"/>
    <property type="match status" value="1"/>
</dbReference>
<evidence type="ECO:0000313" key="4">
    <source>
        <dbReference type="EMBL" id="TCS74660.1"/>
    </source>
</evidence>
<dbReference type="Gene3D" id="1.10.10.10">
    <property type="entry name" value="Winged helix-like DNA-binding domain superfamily/Winged helix DNA-binding domain"/>
    <property type="match status" value="1"/>
</dbReference>
<dbReference type="InterPro" id="IPR036388">
    <property type="entry name" value="WH-like_DNA-bd_sf"/>
</dbReference>
<reference evidence="4 5" key="1">
    <citation type="submission" date="2019-03" db="EMBL/GenBank/DDBJ databases">
        <title>Genomic Encyclopedia of Type Strains, Phase IV (KMG-IV): sequencing the most valuable type-strain genomes for metagenomic binning, comparative biology and taxonomic classification.</title>
        <authorList>
            <person name="Goeker M."/>
        </authorList>
    </citation>
    <scope>NUCLEOTIDE SEQUENCE [LARGE SCALE GENOMIC DNA]</scope>
    <source>
        <strain evidence="4 5">DSM 29489</strain>
    </source>
</reference>
<protein>
    <submittedName>
        <fullName evidence="4">Putative NBD/HSP70 family sugar kinase</fullName>
    </submittedName>
</protein>
<keyword evidence="4" id="KW-0808">Transferase</keyword>
<evidence type="ECO:0000313" key="5">
    <source>
        <dbReference type="Proteomes" id="UP000295726"/>
    </source>
</evidence>
<dbReference type="GO" id="GO:0042732">
    <property type="term" value="P:D-xylose metabolic process"/>
    <property type="evidence" value="ECO:0007669"/>
    <property type="project" value="UniProtKB-KW"/>
</dbReference>
<accession>A0A4R3K162</accession>
<name>A0A4R3K162_9FIRM</name>
<dbReference type="SUPFAM" id="SSF46785">
    <property type="entry name" value="Winged helix' DNA-binding domain"/>
    <property type="match status" value="1"/>
</dbReference>
<gene>
    <name evidence="4" type="ORF">EDD59_1362</name>
</gene>
<keyword evidence="3" id="KW-0119">Carbohydrate metabolism</keyword>
<comment type="similarity">
    <text evidence="2">Belongs to the ROK (NagC/XylR) family.</text>
</comment>
<evidence type="ECO:0000256" key="1">
    <source>
        <dbReference type="ARBA" id="ARBA00002486"/>
    </source>
</evidence>
<dbReference type="PANTHER" id="PTHR18964:SF149">
    <property type="entry name" value="BIFUNCTIONAL UDP-N-ACETYLGLUCOSAMINE 2-EPIMERASE_N-ACETYLMANNOSAMINE KINASE"/>
    <property type="match status" value="1"/>
</dbReference>
<comment type="caution">
    <text evidence="4">The sequence shown here is derived from an EMBL/GenBank/DDBJ whole genome shotgun (WGS) entry which is preliminary data.</text>
</comment>
<evidence type="ECO:0000256" key="2">
    <source>
        <dbReference type="ARBA" id="ARBA00006479"/>
    </source>
</evidence>
<dbReference type="GO" id="GO:0016301">
    <property type="term" value="F:kinase activity"/>
    <property type="evidence" value="ECO:0007669"/>
    <property type="project" value="UniProtKB-KW"/>
</dbReference>
<organism evidence="4 5">
    <name type="scientific">Muricomes intestini</name>
    <dbReference type="NCBI Taxonomy" id="1796634"/>
    <lineage>
        <taxon>Bacteria</taxon>
        <taxon>Bacillati</taxon>
        <taxon>Bacillota</taxon>
        <taxon>Clostridia</taxon>
        <taxon>Lachnospirales</taxon>
        <taxon>Lachnospiraceae</taxon>
        <taxon>Muricomes</taxon>
    </lineage>
</organism>
<dbReference type="EMBL" id="SLZZ01000036">
    <property type="protein sequence ID" value="TCS74660.1"/>
    <property type="molecule type" value="Genomic_DNA"/>
</dbReference>
<proteinExistence type="inferred from homology"/>
<dbReference type="AlphaFoldDB" id="A0A4R3K162"/>